<dbReference type="PANTHER" id="PTHR34934">
    <property type="entry name" value="FLAVIN-DEPENDENT THYMIDYLATE SYNTHASE"/>
    <property type="match status" value="1"/>
</dbReference>
<feature type="active site" description="Involved in ionization of N3 of dUMP, leading to its activation" evidence="1">
    <location>
        <position position="174"/>
    </location>
</feature>
<reference evidence="2" key="2">
    <citation type="submission" date="2020-01" db="EMBL/GenBank/DDBJ databases">
        <authorList>
            <person name="Hornung B."/>
        </authorList>
    </citation>
    <scope>NUCLEOTIDE SEQUENCE</scope>
    <source>
        <strain evidence="2">PacBioINE</strain>
    </source>
</reference>
<dbReference type="EMBL" id="LR746496">
    <property type="protein sequence ID" value="CAA7600074.1"/>
    <property type="molecule type" value="Genomic_DNA"/>
</dbReference>
<dbReference type="InterPro" id="IPR003669">
    <property type="entry name" value="Thymidylate_synthase_ThyX"/>
</dbReference>
<dbReference type="SUPFAM" id="SSF69796">
    <property type="entry name" value="Thymidylate synthase-complementing protein Thy1"/>
    <property type="match status" value="1"/>
</dbReference>
<feature type="binding site" description="in other chain" evidence="1">
    <location>
        <begin position="91"/>
        <end position="93"/>
    </location>
    <ligand>
        <name>dUMP</name>
        <dbReference type="ChEBI" id="CHEBI:246422"/>
        <note>ligand shared between dimeric partners</note>
    </ligand>
</feature>
<keyword evidence="1 2" id="KW-0808">Transferase</keyword>
<dbReference type="AlphaFoldDB" id="A0A8S0WLM2"/>
<organism evidence="2">
    <name type="scientific">Acididesulfobacillus acetoxydans</name>
    <dbReference type="NCBI Taxonomy" id="1561005"/>
    <lineage>
        <taxon>Bacteria</taxon>
        <taxon>Bacillati</taxon>
        <taxon>Bacillota</taxon>
        <taxon>Clostridia</taxon>
        <taxon>Eubacteriales</taxon>
        <taxon>Peptococcaceae</taxon>
        <taxon>Acididesulfobacillus</taxon>
    </lineage>
</organism>
<evidence type="ECO:0000256" key="1">
    <source>
        <dbReference type="HAMAP-Rule" id="MF_01408"/>
    </source>
</evidence>
<name>A0A8S0WLM2_9FIRM</name>
<dbReference type="GO" id="GO:0004799">
    <property type="term" value="F:thymidylate synthase activity"/>
    <property type="evidence" value="ECO:0007669"/>
    <property type="project" value="TreeGrafter"/>
</dbReference>
<dbReference type="GO" id="GO:0050797">
    <property type="term" value="F:thymidylate synthase (FAD) activity"/>
    <property type="evidence" value="ECO:0007669"/>
    <property type="project" value="UniProtKB-UniRule"/>
</dbReference>
<keyword evidence="1 2" id="KW-0489">Methyltransferase</keyword>
<feature type="binding site" description="in other chain" evidence="1">
    <location>
        <position position="147"/>
    </location>
    <ligand>
        <name>dUMP</name>
        <dbReference type="ChEBI" id="CHEBI:246422"/>
        <note>ligand shared between dimeric partners</note>
    </ligand>
</feature>
<comment type="cofactor">
    <cofactor evidence="1">
        <name>FAD</name>
        <dbReference type="ChEBI" id="CHEBI:57692"/>
    </cofactor>
    <text evidence="1">Binds 4 FAD per tetramer. Each FAD binding site is formed by three monomers.</text>
</comment>
<proteinExistence type="inferred from homology"/>
<keyword evidence="1" id="KW-0521">NADP</keyword>
<feature type="binding site" evidence="1">
    <location>
        <position position="174"/>
    </location>
    <ligand>
        <name>dUMP</name>
        <dbReference type="ChEBI" id="CHEBI:246422"/>
        <note>ligand shared between dimeric partners</note>
    </ligand>
</feature>
<evidence type="ECO:0000313" key="2">
    <source>
        <dbReference type="EMBL" id="CAA7600074.1"/>
    </source>
</evidence>
<reference evidence="3" key="1">
    <citation type="submission" date="2014-11" db="EMBL/GenBank/DDBJ databases">
        <authorList>
            <person name="Hornung B.V."/>
        </authorList>
    </citation>
    <scope>NUCLEOTIDE SEQUENCE</scope>
    <source>
        <strain evidence="3">INE</strain>
    </source>
</reference>
<dbReference type="HAMAP" id="MF_01408">
    <property type="entry name" value="ThyX"/>
    <property type="match status" value="1"/>
</dbReference>
<comment type="function">
    <text evidence="1">Catalyzes the reductive methylation of 2'-deoxyuridine-5'-monophosphate (dUMP) to 2'-deoxythymidine-5'-monophosphate (dTMP) while utilizing 5,10-methylenetetrahydrofolate (mTHF) as the methyl donor, and NADPH and FADH(2) as the reductant.</text>
</comment>
<dbReference type="InterPro" id="IPR036098">
    <property type="entry name" value="Thymidylate_synthase_ThyX_sf"/>
</dbReference>
<keyword evidence="1" id="KW-0285">Flavoprotein</keyword>
<dbReference type="GO" id="GO:0050660">
    <property type="term" value="F:flavin adenine dinucleotide binding"/>
    <property type="evidence" value="ECO:0007669"/>
    <property type="project" value="UniProtKB-UniRule"/>
</dbReference>
<dbReference type="RefSeq" id="WP_240983801.1">
    <property type="nucleotide sequence ID" value="NZ_CDGJ01000066.1"/>
</dbReference>
<dbReference type="PROSITE" id="PS51331">
    <property type="entry name" value="THYX"/>
    <property type="match status" value="1"/>
</dbReference>
<feature type="binding site" evidence="1">
    <location>
        <begin position="80"/>
        <end position="82"/>
    </location>
    <ligand>
        <name>FAD</name>
        <dbReference type="ChEBI" id="CHEBI:57692"/>
        <note>ligand shared between neighboring subunits</note>
    </ligand>
</feature>
<evidence type="ECO:0000313" key="4">
    <source>
        <dbReference type="Proteomes" id="UP001071230"/>
    </source>
</evidence>
<dbReference type="KEGG" id="aacx:DEACI_0723"/>
<keyword evidence="1" id="KW-0274">FAD</keyword>
<sequence length="210" mass="24296">MEVKLITMTPNYLRLIWLAARTCYSPLSPIGLSEQEPPVDETFRLVDQLLKKKHLSVLEHCTMTFAVENVSRTLLAQYSRHRIGVSLSVQSQRYVSERHENEIFDFVLPDEIERTDEAKKAFLRAMDQAQQAYNELLALGVKREDARFVLPGGAGTNFVTSLNLRSFLDVYRKRVLTPGAQWEIKEMLQRMAGLLLEREPWLDPYLRPES</sequence>
<accession>A0A8S0WLM2</accession>
<comment type="pathway">
    <text evidence="1">Pyrimidine metabolism; dTTP biosynthesis.</text>
</comment>
<protein>
    <recommendedName>
        <fullName evidence="1">Flavin-dependent thymidylate synthase</fullName>
        <shortName evidence="1">FDTS</shortName>
        <ecNumber evidence="1">2.1.1.148</ecNumber>
    </recommendedName>
    <alternativeName>
        <fullName evidence="1">FAD-dependent thymidylate synthase</fullName>
    </alternativeName>
    <alternativeName>
        <fullName evidence="1">Thymidylate synthase ThyX</fullName>
        <shortName evidence="1">TS</shortName>
        <shortName evidence="1">TSase</shortName>
    </alternativeName>
</protein>
<feature type="binding site" evidence="1">
    <location>
        <position position="56"/>
    </location>
    <ligand>
        <name>FAD</name>
        <dbReference type="ChEBI" id="CHEBI:57692"/>
        <note>ligand shared between neighboring subunits</note>
    </ligand>
</feature>
<keyword evidence="4" id="KW-1185">Reference proteome</keyword>
<feature type="binding site" evidence="1">
    <location>
        <begin position="163"/>
        <end position="165"/>
    </location>
    <ligand>
        <name>FAD</name>
        <dbReference type="ChEBI" id="CHEBI:57692"/>
        <note>ligand shared between neighboring subunits</note>
    </ligand>
</feature>
<evidence type="ECO:0000313" key="3">
    <source>
        <dbReference type="EMBL" id="CEJ07849.1"/>
    </source>
</evidence>
<comment type="caution">
    <text evidence="1">Lacks conserved residue(s) required for the propagation of feature annotation.</text>
</comment>
<dbReference type="GO" id="GO:0006231">
    <property type="term" value="P:dTMP biosynthetic process"/>
    <property type="evidence" value="ECO:0007669"/>
    <property type="project" value="UniProtKB-UniRule"/>
</dbReference>
<dbReference type="GO" id="GO:0032259">
    <property type="term" value="P:methylation"/>
    <property type="evidence" value="ECO:0007669"/>
    <property type="project" value="UniProtKB-KW"/>
</dbReference>
<dbReference type="Proteomes" id="UP001071230">
    <property type="component" value="Unassembled WGS sequence"/>
</dbReference>
<dbReference type="GO" id="GO:0006235">
    <property type="term" value="P:dTTP biosynthetic process"/>
    <property type="evidence" value="ECO:0007669"/>
    <property type="project" value="UniProtKB-UniRule"/>
</dbReference>
<dbReference type="Pfam" id="PF02511">
    <property type="entry name" value="Thy1"/>
    <property type="match status" value="1"/>
</dbReference>
<dbReference type="Gene3D" id="3.30.1360.170">
    <property type="match status" value="1"/>
</dbReference>
<dbReference type="EMBL" id="CDGJ01000066">
    <property type="protein sequence ID" value="CEJ07849.1"/>
    <property type="molecule type" value="Genomic_DNA"/>
</dbReference>
<comment type="subunit">
    <text evidence="1">Homotetramer.</text>
</comment>
<dbReference type="CDD" id="cd20175">
    <property type="entry name" value="ThyX"/>
    <property type="match status" value="1"/>
</dbReference>
<comment type="catalytic activity">
    <reaction evidence="1">
        <text>dUMP + (6R)-5,10-methylene-5,6,7,8-tetrahydrofolate + NADPH + H(+) = dTMP + (6S)-5,6,7,8-tetrahydrofolate + NADP(+)</text>
        <dbReference type="Rhea" id="RHEA:29043"/>
        <dbReference type="ChEBI" id="CHEBI:15378"/>
        <dbReference type="ChEBI" id="CHEBI:15636"/>
        <dbReference type="ChEBI" id="CHEBI:57453"/>
        <dbReference type="ChEBI" id="CHEBI:57783"/>
        <dbReference type="ChEBI" id="CHEBI:58349"/>
        <dbReference type="ChEBI" id="CHEBI:63528"/>
        <dbReference type="ChEBI" id="CHEBI:246422"/>
        <dbReference type="EC" id="2.1.1.148"/>
    </reaction>
</comment>
<feature type="binding site" evidence="1">
    <location>
        <begin position="77"/>
        <end position="80"/>
    </location>
    <ligand>
        <name>dUMP</name>
        <dbReference type="ChEBI" id="CHEBI:246422"/>
        <note>ligand shared between dimeric partners</note>
    </ligand>
</feature>
<dbReference type="PANTHER" id="PTHR34934:SF1">
    <property type="entry name" value="FLAVIN-DEPENDENT THYMIDYLATE SYNTHASE"/>
    <property type="match status" value="1"/>
</dbReference>
<dbReference type="GO" id="GO:0070402">
    <property type="term" value="F:NADPH binding"/>
    <property type="evidence" value="ECO:0007669"/>
    <property type="project" value="TreeGrafter"/>
</dbReference>
<dbReference type="NCBIfam" id="TIGR02170">
    <property type="entry name" value="thyX"/>
    <property type="match status" value="1"/>
</dbReference>
<dbReference type="EC" id="2.1.1.148" evidence="1"/>
<comment type="similarity">
    <text evidence="1">Belongs to the thymidylate synthase ThyX family.</text>
</comment>
<gene>
    <name evidence="1" type="primary">thyX</name>
    <name evidence="2" type="ORF">DEACI_0723</name>
    <name evidence="3" type="ORF">DEACI_2315</name>
</gene>
<keyword evidence="1" id="KW-0545">Nucleotide biosynthesis</keyword>
<dbReference type="Proteomes" id="UP000836597">
    <property type="component" value="Chromosome"/>
</dbReference>